<dbReference type="Proteomes" id="UP001159364">
    <property type="component" value="Linkage Group LG01"/>
</dbReference>
<evidence type="ECO:0000313" key="3">
    <source>
        <dbReference type="Proteomes" id="UP001159364"/>
    </source>
</evidence>
<organism evidence="2 3">
    <name type="scientific">Erythroxylum novogranatense</name>
    <dbReference type="NCBI Taxonomy" id="1862640"/>
    <lineage>
        <taxon>Eukaryota</taxon>
        <taxon>Viridiplantae</taxon>
        <taxon>Streptophyta</taxon>
        <taxon>Embryophyta</taxon>
        <taxon>Tracheophyta</taxon>
        <taxon>Spermatophyta</taxon>
        <taxon>Magnoliopsida</taxon>
        <taxon>eudicotyledons</taxon>
        <taxon>Gunneridae</taxon>
        <taxon>Pentapetalae</taxon>
        <taxon>rosids</taxon>
        <taxon>fabids</taxon>
        <taxon>Malpighiales</taxon>
        <taxon>Erythroxylaceae</taxon>
        <taxon>Erythroxylum</taxon>
    </lineage>
</organism>
<accession>A0AAV8U7L0</accession>
<evidence type="ECO:0000259" key="1">
    <source>
        <dbReference type="Pfam" id="PF07059"/>
    </source>
</evidence>
<reference evidence="2 3" key="1">
    <citation type="submission" date="2021-09" db="EMBL/GenBank/DDBJ databases">
        <title>Genomic insights and catalytic innovation underlie evolution of tropane alkaloids biosynthesis.</title>
        <authorList>
            <person name="Wang Y.-J."/>
            <person name="Tian T."/>
            <person name="Huang J.-P."/>
            <person name="Huang S.-X."/>
        </authorList>
    </citation>
    <scope>NUCLEOTIDE SEQUENCE [LARGE SCALE GENOMIC DNA]</scope>
    <source>
        <strain evidence="2">KIB-2018</strain>
        <tissue evidence="2">Leaf</tissue>
    </source>
</reference>
<dbReference type="PANTHER" id="PTHR31558:SF19">
    <property type="entry name" value="PROTEIN ENHANCED DISEASE RESISTANCE 2 C-TERMINAL DOMAIN-CONTAINING PROTEIN"/>
    <property type="match status" value="1"/>
</dbReference>
<protein>
    <recommendedName>
        <fullName evidence="1">Protein ENHANCED DISEASE RESISTANCE 2 C-terminal domain-containing protein</fullName>
    </recommendedName>
</protein>
<feature type="domain" description="Protein ENHANCED DISEASE RESISTANCE 2 C-terminal" evidence="1">
    <location>
        <begin position="243"/>
        <end position="484"/>
    </location>
</feature>
<dbReference type="AlphaFoldDB" id="A0AAV8U7L0"/>
<dbReference type="Pfam" id="PF07059">
    <property type="entry name" value="EDR2_C"/>
    <property type="match status" value="1"/>
</dbReference>
<evidence type="ECO:0000313" key="2">
    <source>
        <dbReference type="EMBL" id="KAJ8775287.1"/>
    </source>
</evidence>
<sequence length="493" mass="55991">MGNCASASDGCVKGFSLKTMAVKKKKKKDEKDKIRTDAAKRRSRIIRRRVSSRKLHQFDFSSAPPDRSFSNPTFQGSMESGWCDAISVLDSEWDDDFYSVHEDGFSVVGSESKDLDDFARNSTAEQCVSSVGRPNELNPVYVVEVSNARVGETGKQEEDHCGLLQSTCLPCLPSTVPTLEKRKSFGPVTPIAKRKLALRLSFKSREDVPTTPVLISPKAVLPKPIAGSSMPYCPIDKMMADCWSPIEPNTFKVRGNNYHRDKRKDFAPNFAAFYPFGADLFLSPRKVHHIAQFMELPAVRASDEVPPILVVNLQIPLYPATIFQSENDGEGMSLVMYFKLSDNYSTELPHHFRENINRLINDEVERVKSFPLDTIAPFRERLKILGRLVNVDDLTLSNTEKKLVNAYNEKPVLSRPQHEFYSGENYLEIDLDMHRFSYVSRKGFEAFHSRLKHCIMDFGLTIQGNKAEELPEHVLCCMRLNKLDYTRYHQLAC</sequence>
<gene>
    <name evidence="2" type="ORF">K2173_020291</name>
</gene>
<dbReference type="EMBL" id="JAIWQS010000001">
    <property type="protein sequence ID" value="KAJ8775287.1"/>
    <property type="molecule type" value="Genomic_DNA"/>
</dbReference>
<dbReference type="PANTHER" id="PTHR31558">
    <property type="entry name" value="CW14 PROTEIN"/>
    <property type="match status" value="1"/>
</dbReference>
<dbReference type="InterPro" id="IPR009769">
    <property type="entry name" value="EDR2_C"/>
</dbReference>
<comment type="caution">
    <text evidence="2">The sequence shown here is derived from an EMBL/GenBank/DDBJ whole genome shotgun (WGS) entry which is preliminary data.</text>
</comment>
<keyword evidence="3" id="KW-1185">Reference proteome</keyword>
<name>A0AAV8U7L0_9ROSI</name>
<proteinExistence type="predicted"/>